<dbReference type="UniPathway" id="UPA00077">
    <property type="reaction ID" value="UER00154"/>
</dbReference>
<dbReference type="NCBIfam" id="TIGR00525">
    <property type="entry name" value="folB"/>
    <property type="match status" value="1"/>
</dbReference>
<reference evidence="10 11" key="1">
    <citation type="submission" date="2013-08" db="EMBL/GenBank/DDBJ databases">
        <title>Genomic analysis of Lysobacter defluvii.</title>
        <authorList>
            <person name="Wang Q."/>
            <person name="Wang G."/>
        </authorList>
    </citation>
    <scope>NUCLEOTIDE SEQUENCE [LARGE SCALE GENOMIC DNA]</scope>
    <source>
        <strain evidence="10 11">IMMIB APB-9</strain>
    </source>
</reference>
<evidence type="ECO:0000313" key="10">
    <source>
        <dbReference type="EMBL" id="KGO99522.1"/>
    </source>
</evidence>
<evidence type="ECO:0000256" key="3">
    <source>
        <dbReference type="ARBA" id="ARBA00005013"/>
    </source>
</evidence>
<dbReference type="NCBIfam" id="TIGR00526">
    <property type="entry name" value="folB_dom"/>
    <property type="match status" value="1"/>
</dbReference>
<evidence type="ECO:0000259" key="9">
    <source>
        <dbReference type="SMART" id="SM00905"/>
    </source>
</evidence>
<dbReference type="InterPro" id="IPR043133">
    <property type="entry name" value="GTP-CH-I_C/QueF"/>
</dbReference>
<keyword evidence="6" id="KW-0413">Isomerase</keyword>
<dbReference type="GO" id="GO:0004150">
    <property type="term" value="F:dihydroneopterin aldolase activity"/>
    <property type="evidence" value="ECO:0007669"/>
    <property type="project" value="UniProtKB-UniRule"/>
</dbReference>
<evidence type="ECO:0000256" key="4">
    <source>
        <dbReference type="ARBA" id="ARBA00005708"/>
    </source>
</evidence>
<dbReference type="Gene3D" id="3.30.1130.10">
    <property type="match status" value="1"/>
</dbReference>
<sequence length="119" mass="12814">MDRVFIEGLDIEAIIGVHELERTAAQPLVVDVGMAVDASVPARSDAVDETVDYAAVAEAIGELAEKSRYQLIETLAEEAAAMILERFGPKVTAVTVRVRKPRAIPNARNAGVEITRSRA</sequence>
<dbReference type="InterPro" id="IPR006156">
    <property type="entry name" value="Dihydroneopterin_aldolase"/>
</dbReference>
<keyword evidence="11" id="KW-1185">Reference proteome</keyword>
<feature type="domain" description="Dihydroneopterin aldolase/epimerase" evidence="9">
    <location>
        <begin position="4"/>
        <end position="116"/>
    </location>
</feature>
<evidence type="ECO:0000256" key="2">
    <source>
        <dbReference type="ARBA" id="ARBA00001353"/>
    </source>
</evidence>
<dbReference type="OrthoDB" id="9810587at2"/>
<dbReference type="GO" id="GO:0046656">
    <property type="term" value="P:folic acid biosynthetic process"/>
    <property type="evidence" value="ECO:0007669"/>
    <property type="project" value="UniProtKB-UniRule"/>
</dbReference>
<evidence type="ECO:0000256" key="8">
    <source>
        <dbReference type="RuleBase" id="RU362079"/>
    </source>
</evidence>
<evidence type="ECO:0000256" key="6">
    <source>
        <dbReference type="ARBA" id="ARBA00023235"/>
    </source>
</evidence>
<accession>A0A0A0MB98</accession>
<dbReference type="GO" id="GO:0046654">
    <property type="term" value="P:tetrahydrofolate biosynthetic process"/>
    <property type="evidence" value="ECO:0007669"/>
    <property type="project" value="UniProtKB-UniRule"/>
</dbReference>
<evidence type="ECO:0000256" key="5">
    <source>
        <dbReference type="ARBA" id="ARBA00022909"/>
    </source>
</evidence>
<dbReference type="Pfam" id="PF02152">
    <property type="entry name" value="FolB"/>
    <property type="match status" value="1"/>
</dbReference>
<dbReference type="Proteomes" id="UP000030003">
    <property type="component" value="Unassembled WGS sequence"/>
</dbReference>
<dbReference type="RefSeq" id="WP_027069921.1">
    <property type="nucleotide sequence ID" value="NZ_AUHT01000008.1"/>
</dbReference>
<comment type="function">
    <text evidence="8">Catalyzes the conversion of 7,8-dihydroneopterin to 6-hydroxymethyl-7,8-dihydropterin.</text>
</comment>
<dbReference type="eggNOG" id="COG1539">
    <property type="taxonomic scope" value="Bacteria"/>
</dbReference>
<comment type="pathway">
    <text evidence="3 8">Cofactor biosynthesis; tetrahydrofolate biosynthesis; 2-amino-4-hydroxy-6-hydroxymethyl-7,8-dihydropteridine diphosphate from 7,8-dihydroneopterin triphosphate: step 3/4.</text>
</comment>
<proteinExistence type="inferred from homology"/>
<gene>
    <name evidence="10" type="ORF">N791_05100</name>
</gene>
<dbReference type="SUPFAM" id="SSF55620">
    <property type="entry name" value="Tetrahydrobiopterin biosynthesis enzymes-like"/>
    <property type="match status" value="1"/>
</dbReference>
<dbReference type="CDD" id="cd00534">
    <property type="entry name" value="DHNA_DHNTPE"/>
    <property type="match status" value="1"/>
</dbReference>
<name>A0A0A0MB98_9GAMM</name>
<dbReference type="SMART" id="SM00905">
    <property type="entry name" value="FolB"/>
    <property type="match status" value="1"/>
</dbReference>
<dbReference type="PANTHER" id="PTHR42844">
    <property type="entry name" value="DIHYDRONEOPTERIN ALDOLASE 1-RELATED"/>
    <property type="match status" value="1"/>
</dbReference>
<comment type="caution">
    <text evidence="10">The sequence shown here is derived from an EMBL/GenBank/DDBJ whole genome shotgun (WGS) entry which is preliminary data.</text>
</comment>
<dbReference type="EC" id="4.1.2.25" evidence="8"/>
<dbReference type="GO" id="GO:0005737">
    <property type="term" value="C:cytoplasm"/>
    <property type="evidence" value="ECO:0007669"/>
    <property type="project" value="TreeGrafter"/>
</dbReference>
<dbReference type="STRING" id="1385515.GCA_000423325_01574"/>
<comment type="similarity">
    <text evidence="4 8">Belongs to the DHNA family.</text>
</comment>
<comment type="catalytic activity">
    <reaction evidence="1">
        <text>7,8-dihydroneopterin = 7,8-dihydromonapterin</text>
        <dbReference type="Rhea" id="RHEA:45328"/>
        <dbReference type="ChEBI" id="CHEBI:17001"/>
        <dbReference type="ChEBI" id="CHEBI:71175"/>
        <dbReference type="EC" id="5.1.99.8"/>
    </reaction>
</comment>
<dbReference type="InterPro" id="IPR006157">
    <property type="entry name" value="FolB_dom"/>
</dbReference>
<evidence type="ECO:0000256" key="7">
    <source>
        <dbReference type="ARBA" id="ARBA00023239"/>
    </source>
</evidence>
<protein>
    <recommendedName>
        <fullName evidence="8">7,8-dihydroneopterin aldolase</fullName>
        <ecNumber evidence="8">4.1.2.25</ecNumber>
    </recommendedName>
</protein>
<organism evidence="10 11">
    <name type="scientific">Lysobacter defluvii IMMIB APB-9 = DSM 18482</name>
    <dbReference type="NCBI Taxonomy" id="1385515"/>
    <lineage>
        <taxon>Bacteria</taxon>
        <taxon>Pseudomonadati</taxon>
        <taxon>Pseudomonadota</taxon>
        <taxon>Gammaproteobacteria</taxon>
        <taxon>Lysobacterales</taxon>
        <taxon>Lysobacteraceae</taxon>
        <taxon>Novilysobacter</taxon>
    </lineage>
</organism>
<dbReference type="EMBL" id="AVBH01000012">
    <property type="protein sequence ID" value="KGO99522.1"/>
    <property type="molecule type" value="Genomic_DNA"/>
</dbReference>
<keyword evidence="7 8" id="KW-0456">Lyase</keyword>
<keyword evidence="5 8" id="KW-0289">Folate biosynthesis</keyword>
<dbReference type="PANTHER" id="PTHR42844:SF1">
    <property type="entry name" value="DIHYDRONEOPTERIN ALDOLASE 1-RELATED"/>
    <property type="match status" value="1"/>
</dbReference>
<comment type="catalytic activity">
    <reaction evidence="2 8">
        <text>7,8-dihydroneopterin = 6-hydroxymethyl-7,8-dihydropterin + glycolaldehyde</text>
        <dbReference type="Rhea" id="RHEA:10540"/>
        <dbReference type="ChEBI" id="CHEBI:17001"/>
        <dbReference type="ChEBI" id="CHEBI:17071"/>
        <dbReference type="ChEBI" id="CHEBI:44841"/>
        <dbReference type="EC" id="4.1.2.25"/>
    </reaction>
</comment>
<dbReference type="GO" id="GO:0016853">
    <property type="term" value="F:isomerase activity"/>
    <property type="evidence" value="ECO:0007669"/>
    <property type="project" value="UniProtKB-KW"/>
</dbReference>
<evidence type="ECO:0000313" key="11">
    <source>
        <dbReference type="Proteomes" id="UP000030003"/>
    </source>
</evidence>
<dbReference type="AlphaFoldDB" id="A0A0A0MB98"/>
<evidence type="ECO:0000256" key="1">
    <source>
        <dbReference type="ARBA" id="ARBA00000693"/>
    </source>
</evidence>
<dbReference type="FunFam" id="3.30.1130.10:FF:000002">
    <property type="entry name" value="7,8-dihydroneopterin aldolase"/>
    <property type="match status" value="1"/>
</dbReference>